<dbReference type="Gene3D" id="3.40.50.410">
    <property type="entry name" value="von Willebrand factor, type A domain"/>
    <property type="match status" value="1"/>
</dbReference>
<dbReference type="InterPro" id="IPR008707">
    <property type="entry name" value="B-propeller_PilY1"/>
</dbReference>
<feature type="domain" description="PilY1 beta-propeller" evidence="4">
    <location>
        <begin position="930"/>
        <end position="1114"/>
    </location>
</feature>
<evidence type="ECO:0000313" key="5">
    <source>
        <dbReference type="EMBL" id="AFM24814.1"/>
    </source>
</evidence>
<dbReference type="InterPro" id="IPR036465">
    <property type="entry name" value="vWFA_dom_sf"/>
</dbReference>
<evidence type="ECO:0000313" key="6">
    <source>
        <dbReference type="Proteomes" id="UP000006055"/>
    </source>
</evidence>
<dbReference type="Pfam" id="PF05567">
    <property type="entry name" value="T4P_PilY1"/>
    <property type="match status" value="1"/>
</dbReference>
<accession>I4C5H3</accession>
<sequence>MNIRIHYGLRILALLVLFSATGILFTCEATAATYSPCSIPPIVGSASRPNVMLVMDYSGSMQFPAYYDVSNAFSSYFSNYIAECYSSSIYKAYDQMYSYYGTFETDKYYVYVPSTTTTTYDYFKLASTQPVTTYSVTNSANGGTDKITFTAAGHTFAVGDIVAFSDLTSHTGLNGNAFTVTAISGNTFTVTSSSYNTVLWNSTADTAGYVVKRINGTFVLDSSGNQTGISGNILNFVLTSRIDAALKALIGGRSICPSDDSYCYLRPQGARRRVQDTSYLYADFYVRPATLESSTTYPNDYNSSGGYYKSSSGYDRDMFLTIKGKYTGQLKSTSAQNLSRYFETWQFTLTQKTRVQLTLSGNWPNKAYLMIYSAAPSNNWGGSSYLVTSNSATTASIDTDFAAGTYYVVATYYDQKTTSSYQASYTLFSNVNLTTYTVSGYPHNGSILTKIGAFPSGRARLRLEPAADGTKDSRSGVIQKSFGYVRFGFEYYNSTTSSGSTPDKRGKIAVGCDNTSQSLLINALEGVDNSSAKVDFTQIYPYNGTPTGEGLYEASDYFQQANTHSYADNSSFIVKGTAADPYYTTNTLGTAVAVNCRNSFVVLVSDGDWNGSVDPVKAAQYMHNPSSTTFRSDISDIHVTVYSIMAFSTTTTGYNSMKAVAMYGGFKHITNCGSSKAYPYPQTGLPSNSLNFTWPVSACNPSNSECSSTCSTSCFCTKCCAEWNATWDRDGDGVYESQGIPDGYYQADDGRKLEEALTKVMSAVTTGNAAASAVATVSQETSSDDVIVRGVFQAADPDNPTDFLWKGHIEAYFPFTSGDTTYYDFELSSFLNTSDPDLAGLCMGLSSSSRHCWDSGQILYSQSPVSSDARLIYTWVYDSSSDTYKQKTFDSTNISTSDLGVVNTTERDNIINWVRGNTVTGYRNRNGWILGDIVYSTPVVVGPPKLGSVSKRDPNINEYMTYLGNQSTRSKVIYVGANDGMLHAFLMGTTTDGSTWVFEPGVDSNIGKELWAYIPGNLLTELQALKSTSYGTTTGTSPCVHRAMVDLGPRHWEVYIKSDYCGSSADAQGRCWRSVIIGGERGGGDVYFAIDITDPVPDSSDSSKGPKVLWEYSVLKNRIVAEQGTTSTTTCMQACRNSCTTNCQSTYDTCYSKCSTTACKTSCLTTQATCQSNCEAICATSTCGSATYKAYAPFKAAYESIKTLPLAWSQPYVARIHVPNTVKFYVGEPDANTNLPSQTVQWDTNNNNRPVVFIGGGIHIYDRSFTTTPAIDDRFKMALFWPNLLMLDIETGYNLLEYIWPIVINANAKAFPNRQMGANTIPYAMSDVLALDVWDQVNSAVGDDGFVDRVYVGDMNGYFYGIKFNLSEYFPDATTSNSNFGVEVNIWPTKPISSSDLISNYYRSTLQPISVAPVASFESTSSSASSSSIPALRVIFGTGKYDDVTYGTDDKTDTAKMALYNLRDPVATVSGSTIYGLPVIGSSAIDPWSTVGSTNFKVQIVKKCGLPDSMTGFNTNCNWSSDSTVSDTTSAIYGLYQGDCCESSNSSCTDSCYQCIYDFRAPCESGSDGCGTPIDSADAPAEGKPGERVLGKPLLAAGLVFVTTFVPPFDICGYTGQGYLYVFDYMCQPFSSDYNPFPSEDTVTLTNSTGTNTVGYQVSLGSGVPSRAVLDSKGNSIIIQMSDGTIKKLKPDLGTNKPLQFRGWRQR</sequence>
<evidence type="ECO:0000259" key="4">
    <source>
        <dbReference type="Pfam" id="PF05567"/>
    </source>
</evidence>
<protein>
    <recommendedName>
        <fullName evidence="4">PilY1 beta-propeller domain-containing protein</fullName>
    </recommendedName>
</protein>
<dbReference type="EMBL" id="CP003360">
    <property type="protein sequence ID" value="AFM24814.1"/>
    <property type="molecule type" value="Genomic_DNA"/>
</dbReference>
<name>I4C5H3_DESTA</name>
<organism evidence="5 6">
    <name type="scientific">Desulfomonile tiedjei (strain ATCC 49306 / DSM 6799 / DCB-1)</name>
    <dbReference type="NCBI Taxonomy" id="706587"/>
    <lineage>
        <taxon>Bacteria</taxon>
        <taxon>Pseudomonadati</taxon>
        <taxon>Thermodesulfobacteriota</taxon>
        <taxon>Desulfomonilia</taxon>
        <taxon>Desulfomonilales</taxon>
        <taxon>Desulfomonilaceae</taxon>
        <taxon>Desulfomonile</taxon>
    </lineage>
</organism>
<dbReference type="HOGENOM" id="CLU_241399_0_0_7"/>
<keyword evidence="2" id="KW-0106">Calcium</keyword>
<gene>
    <name evidence="5" type="ordered locus">Desti_2115</name>
</gene>
<proteinExistence type="predicted"/>
<evidence type="ECO:0000256" key="3">
    <source>
        <dbReference type="SAM" id="SignalP"/>
    </source>
</evidence>
<dbReference type="STRING" id="706587.Desti_2115"/>
<dbReference type="Gene3D" id="2.40.30.20">
    <property type="match status" value="1"/>
</dbReference>
<dbReference type="GO" id="GO:0046872">
    <property type="term" value="F:metal ion binding"/>
    <property type="evidence" value="ECO:0007669"/>
    <property type="project" value="UniProtKB-KW"/>
</dbReference>
<feature type="chain" id="PRO_5003687175" description="PilY1 beta-propeller domain-containing protein" evidence="3">
    <location>
        <begin position="32"/>
        <end position="1707"/>
    </location>
</feature>
<feature type="signal peptide" evidence="3">
    <location>
        <begin position="1"/>
        <end position="31"/>
    </location>
</feature>
<dbReference type="PATRIC" id="fig|706587.4.peg.2428"/>
<keyword evidence="6" id="KW-1185">Reference proteome</keyword>
<dbReference type="InterPro" id="IPR023366">
    <property type="entry name" value="ATP_synth_asu-like_sf"/>
</dbReference>
<evidence type="ECO:0000256" key="2">
    <source>
        <dbReference type="ARBA" id="ARBA00022837"/>
    </source>
</evidence>
<reference evidence="6" key="1">
    <citation type="submission" date="2012-06" db="EMBL/GenBank/DDBJ databases">
        <title>Complete sequence of chromosome of Desulfomonile tiedjei DSM 6799.</title>
        <authorList>
            <person name="Lucas S."/>
            <person name="Copeland A."/>
            <person name="Lapidus A."/>
            <person name="Glavina del Rio T."/>
            <person name="Dalin E."/>
            <person name="Tice H."/>
            <person name="Bruce D."/>
            <person name="Goodwin L."/>
            <person name="Pitluck S."/>
            <person name="Peters L."/>
            <person name="Ovchinnikova G."/>
            <person name="Zeytun A."/>
            <person name="Lu M."/>
            <person name="Kyrpides N."/>
            <person name="Mavromatis K."/>
            <person name="Ivanova N."/>
            <person name="Brettin T."/>
            <person name="Detter J.C."/>
            <person name="Han C."/>
            <person name="Larimer F."/>
            <person name="Land M."/>
            <person name="Hauser L."/>
            <person name="Markowitz V."/>
            <person name="Cheng J.-F."/>
            <person name="Hugenholtz P."/>
            <person name="Woyke T."/>
            <person name="Wu D."/>
            <person name="Spring S."/>
            <person name="Schroeder M."/>
            <person name="Brambilla E."/>
            <person name="Klenk H.-P."/>
            <person name="Eisen J.A."/>
        </authorList>
    </citation>
    <scope>NUCLEOTIDE SEQUENCE [LARGE SCALE GENOMIC DNA]</scope>
    <source>
        <strain evidence="6">ATCC 49306 / DSM 6799 / DCB-1</strain>
    </source>
</reference>
<dbReference type="KEGG" id="dti:Desti_2115"/>
<keyword evidence="3" id="KW-0732">Signal</keyword>
<evidence type="ECO:0000256" key="1">
    <source>
        <dbReference type="ARBA" id="ARBA00022723"/>
    </source>
</evidence>
<dbReference type="eggNOG" id="COG3419">
    <property type="taxonomic scope" value="Bacteria"/>
</dbReference>
<dbReference type="RefSeq" id="WP_014809957.1">
    <property type="nucleotide sequence ID" value="NC_018025.1"/>
</dbReference>
<dbReference type="Proteomes" id="UP000006055">
    <property type="component" value="Chromosome"/>
</dbReference>
<dbReference type="OrthoDB" id="7156875at2"/>
<keyword evidence="1" id="KW-0479">Metal-binding</keyword>